<dbReference type="PANTHER" id="PTHR24171:SF9">
    <property type="entry name" value="ANKYRIN REPEAT DOMAIN-CONTAINING PROTEIN 39"/>
    <property type="match status" value="1"/>
</dbReference>
<feature type="region of interest" description="Disordered" evidence="4">
    <location>
        <begin position="786"/>
        <end position="810"/>
    </location>
</feature>
<gene>
    <name evidence="6" type="ORF">Daesc_002367</name>
</gene>
<dbReference type="SUPFAM" id="SSF50249">
    <property type="entry name" value="Nucleic acid-binding proteins"/>
    <property type="match status" value="1"/>
</dbReference>
<feature type="repeat" description="ANK" evidence="3">
    <location>
        <begin position="293"/>
        <end position="325"/>
    </location>
</feature>
<dbReference type="Gene3D" id="2.30.30.30">
    <property type="match status" value="1"/>
</dbReference>
<evidence type="ECO:0000256" key="3">
    <source>
        <dbReference type="PROSITE-ProRule" id="PRU00023"/>
    </source>
</evidence>
<dbReference type="InterPro" id="IPR048670">
    <property type="entry name" value="IF5A-like_N"/>
</dbReference>
<keyword evidence="2 3" id="KW-0040">ANK repeat</keyword>
<sequence length="909" mass="103664">MADLMYYAKGEVPLIPNTVTIPCHNIRTGDILILEGHPCQVIRISTSSATGQYRYLGIDLFTNQYHEESSFISNPAPNVVAQTMLGPVFKQYRVLDIGDGTVVAMTEAGDVKINIPVIDQSKLWERIRDGFRSRRGSVRVLVLPHGVQELIVDMKLIHTVSLGGPSIIHETVMNGNKSVLQEILSRHEDINELDEERRTALFTAVKSHRKDIIDILLRNGIDINHIDIHGKTALDVAVTEDFIVSQLLDNKASPITGIAEDVLGLLSASAEGNQGKVVNLLSSGVDVNGRDRLGYTALHEAAIFGHHDIVCRLIQYGADVNARVAFGKDTVLHAVLSGYRRHRVFLELDNRGKAAVLGSGHVEIVKILLQNGAATGQKRYDGQTVDDLLEIRLSESGLPTAERRFLCEIRDILRSPPKVQAKEVRGETNTKIPRFDNEKARVCGLFNARIQYHTSSFYLPRELSIKNFIYRQWEDETDQGGGTQPTKRAKEMEGAEYWRWIHLPANNDTIRTLYNNSEINLKSDELKEAIRFIDSSCNEYRGSISDIRLRRPSFKKCPTSDHLFSMVIPYFDVEALEDYINRKGNEQSQDNKRHKLEKLYRKSSDEPEDLHIPYSLDQLYYSFLKDSTDRDKTQVVVKYMELRKKRTESSPSHNSATKEDSETSSQSKVSHSTNKLLMVKQMWLWKISSDTFITAFPDRSYRSSGVELLTQIPQDMADDLPETIDSTIVRVLDSVVRFVDAPSNAGLDENVFDIFEQSIAYEAQAETECFKEFTKWQKIPWRRDNDKSQEVGEDTGYERQVKRQEESPEHYERQLCDITKEVEHLSEIKDIRDELRMIERVLADQKLVINQYQNALKEIDAENRLSTACRDLGERVSKVERLEKDALWVDNSVSSYQTRSSIYPHQIQQ</sequence>
<dbReference type="SUPFAM" id="SSF48403">
    <property type="entry name" value="Ankyrin repeat"/>
    <property type="match status" value="1"/>
</dbReference>
<evidence type="ECO:0000256" key="4">
    <source>
        <dbReference type="SAM" id="MobiDB-lite"/>
    </source>
</evidence>
<dbReference type="PROSITE" id="PS50297">
    <property type="entry name" value="ANK_REP_REGION"/>
    <property type="match status" value="2"/>
</dbReference>
<dbReference type="SMART" id="SM00248">
    <property type="entry name" value="ANK"/>
    <property type="match status" value="6"/>
</dbReference>
<dbReference type="PROSITE" id="PS50088">
    <property type="entry name" value="ANK_REPEAT"/>
    <property type="match status" value="2"/>
</dbReference>
<dbReference type="Pfam" id="PF21485">
    <property type="entry name" value="IF5A-like_N"/>
    <property type="match status" value="1"/>
</dbReference>
<dbReference type="Proteomes" id="UP001369815">
    <property type="component" value="Unassembled WGS sequence"/>
</dbReference>
<dbReference type="InterPro" id="IPR008991">
    <property type="entry name" value="Translation_prot_SH3-like_sf"/>
</dbReference>
<dbReference type="InterPro" id="IPR012340">
    <property type="entry name" value="NA-bd_OB-fold"/>
</dbReference>
<dbReference type="Gene3D" id="1.25.40.20">
    <property type="entry name" value="Ankyrin repeat-containing domain"/>
    <property type="match status" value="2"/>
</dbReference>
<evidence type="ECO:0000313" key="6">
    <source>
        <dbReference type="EMBL" id="KAK6957082.1"/>
    </source>
</evidence>
<feature type="repeat" description="ANK" evidence="3">
    <location>
        <begin position="196"/>
        <end position="228"/>
    </location>
</feature>
<evidence type="ECO:0000256" key="2">
    <source>
        <dbReference type="ARBA" id="ARBA00023043"/>
    </source>
</evidence>
<evidence type="ECO:0000313" key="7">
    <source>
        <dbReference type="Proteomes" id="UP001369815"/>
    </source>
</evidence>
<dbReference type="PRINTS" id="PR01415">
    <property type="entry name" value="ANKYRIN"/>
</dbReference>
<dbReference type="PANTHER" id="PTHR24171">
    <property type="entry name" value="ANKYRIN REPEAT DOMAIN-CONTAINING PROTEIN 39-RELATED"/>
    <property type="match status" value="1"/>
</dbReference>
<dbReference type="EMBL" id="JBANMG010000002">
    <property type="protein sequence ID" value="KAK6957082.1"/>
    <property type="molecule type" value="Genomic_DNA"/>
</dbReference>
<organism evidence="6 7">
    <name type="scientific">Daldinia eschscholtzii</name>
    <dbReference type="NCBI Taxonomy" id="292717"/>
    <lineage>
        <taxon>Eukaryota</taxon>
        <taxon>Fungi</taxon>
        <taxon>Dikarya</taxon>
        <taxon>Ascomycota</taxon>
        <taxon>Pezizomycotina</taxon>
        <taxon>Sordariomycetes</taxon>
        <taxon>Xylariomycetidae</taxon>
        <taxon>Xylariales</taxon>
        <taxon>Hypoxylaceae</taxon>
        <taxon>Daldinia</taxon>
    </lineage>
</organism>
<evidence type="ECO:0000256" key="1">
    <source>
        <dbReference type="ARBA" id="ARBA00022737"/>
    </source>
</evidence>
<reference evidence="6 7" key="1">
    <citation type="journal article" date="2024" name="Front Chem Biol">
        <title>Unveiling the potential of Daldinia eschscholtzii MFLUCC 19-0629 through bioactivity and bioinformatics studies for enhanced sustainable agriculture production.</title>
        <authorList>
            <person name="Brooks S."/>
            <person name="Weaver J.A."/>
            <person name="Klomchit A."/>
            <person name="Alharthi S.A."/>
            <person name="Onlamun T."/>
            <person name="Nurani R."/>
            <person name="Vong T.K."/>
            <person name="Alberti F."/>
            <person name="Greco C."/>
        </authorList>
    </citation>
    <scope>NUCLEOTIDE SEQUENCE [LARGE SCALE GENOMIC DNA]</scope>
    <source>
        <strain evidence="6">MFLUCC 19-0629</strain>
    </source>
</reference>
<accession>A0AAX6MY27</accession>
<dbReference type="AlphaFoldDB" id="A0AAX6MY27"/>
<evidence type="ECO:0000259" key="5">
    <source>
        <dbReference type="Pfam" id="PF21485"/>
    </source>
</evidence>
<dbReference type="SUPFAM" id="SSF50104">
    <property type="entry name" value="Translation proteins SH3-like domain"/>
    <property type="match status" value="1"/>
</dbReference>
<dbReference type="InterPro" id="IPR002110">
    <property type="entry name" value="Ankyrin_rpt"/>
</dbReference>
<feature type="region of interest" description="Disordered" evidence="4">
    <location>
        <begin position="643"/>
        <end position="671"/>
    </location>
</feature>
<name>A0AAX6MY27_9PEZI</name>
<dbReference type="Pfam" id="PF12796">
    <property type="entry name" value="Ank_2"/>
    <property type="match status" value="2"/>
</dbReference>
<comment type="caution">
    <text evidence="6">The sequence shown here is derived from an EMBL/GenBank/DDBJ whole genome shotgun (WGS) entry which is preliminary data.</text>
</comment>
<keyword evidence="7" id="KW-1185">Reference proteome</keyword>
<proteinExistence type="predicted"/>
<protein>
    <recommendedName>
        <fullName evidence="5">Translation initiation factor 5A-like N-terminal domain-containing protein</fullName>
    </recommendedName>
</protein>
<dbReference type="Gene3D" id="2.40.50.140">
    <property type="entry name" value="Nucleic acid-binding proteins"/>
    <property type="match status" value="1"/>
</dbReference>
<keyword evidence="1" id="KW-0677">Repeat</keyword>
<feature type="domain" description="Translation initiation factor 5A-like N-terminal" evidence="5">
    <location>
        <begin position="17"/>
        <end position="69"/>
    </location>
</feature>
<dbReference type="InterPro" id="IPR036770">
    <property type="entry name" value="Ankyrin_rpt-contain_sf"/>
</dbReference>
<dbReference type="InterPro" id="IPR014722">
    <property type="entry name" value="Rib_uL2_dom2"/>
</dbReference>